<dbReference type="OrthoDB" id="4382217at2"/>
<reference evidence="2" key="1">
    <citation type="submission" date="2012-02" db="EMBL/GenBank/DDBJ databases">
        <title>Whole genome shotgun sequence of Gordonia otitidis NBRC 100426.</title>
        <authorList>
            <person name="Yoshida I."/>
            <person name="Hosoyama A."/>
            <person name="Tsuchikane K."/>
            <person name="Katsumata H."/>
            <person name="Yamazaki S."/>
            <person name="Fujita N."/>
        </authorList>
    </citation>
    <scope>NUCLEOTIDE SEQUENCE [LARGE SCALE GENOMIC DNA]</scope>
    <source>
        <strain evidence="2">NBRC 100426</strain>
    </source>
</reference>
<keyword evidence="1" id="KW-1133">Transmembrane helix</keyword>
<dbReference type="AlphaFoldDB" id="H5TMQ8"/>
<dbReference type="Proteomes" id="UP000005038">
    <property type="component" value="Unassembled WGS sequence"/>
</dbReference>
<gene>
    <name evidence="2" type="ORF">GOOTI_121_00480</name>
</gene>
<proteinExistence type="predicted"/>
<name>H5TMQ8_GORO1</name>
<keyword evidence="3" id="KW-1185">Reference proteome</keyword>
<comment type="caution">
    <text evidence="2">The sequence shown here is derived from an EMBL/GenBank/DDBJ whole genome shotgun (WGS) entry which is preliminary data.</text>
</comment>
<evidence type="ECO:0000313" key="3">
    <source>
        <dbReference type="Proteomes" id="UP000005038"/>
    </source>
</evidence>
<protein>
    <recommendedName>
        <fullName evidence="4">DUF3761 domain-containing protein</fullName>
    </recommendedName>
</protein>
<dbReference type="EMBL" id="BAFB01000121">
    <property type="protein sequence ID" value="GAB34766.1"/>
    <property type="molecule type" value="Genomic_DNA"/>
</dbReference>
<keyword evidence="1" id="KW-0812">Transmembrane</keyword>
<evidence type="ECO:0008006" key="4">
    <source>
        <dbReference type="Google" id="ProtNLM"/>
    </source>
</evidence>
<dbReference type="Pfam" id="PF12587">
    <property type="entry name" value="DUF3761"/>
    <property type="match status" value="1"/>
</dbReference>
<dbReference type="STRING" id="1108044.GOOTI_121_00480"/>
<accession>H5TMQ8</accession>
<feature type="transmembrane region" description="Helical" evidence="1">
    <location>
        <begin position="12"/>
        <end position="36"/>
    </location>
</feature>
<sequence length="138" mass="13668">MRDTVRVQNRIVRRAIVATGFAGAIGVGVLTGQAYMGSPQAAADTVARHSVCGSRYYENSDGVCTPRPDGSATGIRCKDGSFSHAAHRQGACSSHGGIDESSGESGGSAELGSAALGAGAVGSAVIGSSVLPALLFAS</sequence>
<dbReference type="InterPro" id="IPR022236">
    <property type="entry name" value="DUF3761"/>
</dbReference>
<feature type="transmembrane region" description="Helical" evidence="1">
    <location>
        <begin position="114"/>
        <end position="137"/>
    </location>
</feature>
<evidence type="ECO:0000256" key="1">
    <source>
        <dbReference type="SAM" id="Phobius"/>
    </source>
</evidence>
<evidence type="ECO:0000313" key="2">
    <source>
        <dbReference type="EMBL" id="GAB34766.1"/>
    </source>
</evidence>
<organism evidence="2 3">
    <name type="scientific">Gordonia otitidis (strain DSM 44809 / CCUG 52243 / JCM 12355 / NBRC 100426 / IFM 10032)</name>
    <dbReference type="NCBI Taxonomy" id="1108044"/>
    <lineage>
        <taxon>Bacteria</taxon>
        <taxon>Bacillati</taxon>
        <taxon>Actinomycetota</taxon>
        <taxon>Actinomycetes</taxon>
        <taxon>Mycobacteriales</taxon>
        <taxon>Gordoniaceae</taxon>
        <taxon>Gordonia</taxon>
    </lineage>
</organism>
<dbReference type="RefSeq" id="WP_007238996.1">
    <property type="nucleotide sequence ID" value="NZ_BAFB01000121.1"/>
</dbReference>
<keyword evidence="1" id="KW-0472">Membrane</keyword>